<accession>A0A1G6ICQ2</accession>
<keyword evidence="1" id="KW-1133">Transmembrane helix</keyword>
<organism evidence="2 3">
    <name type="scientific">Melghirimyces thermohalophilus</name>
    <dbReference type="NCBI Taxonomy" id="1236220"/>
    <lineage>
        <taxon>Bacteria</taxon>
        <taxon>Bacillati</taxon>
        <taxon>Bacillota</taxon>
        <taxon>Bacilli</taxon>
        <taxon>Bacillales</taxon>
        <taxon>Thermoactinomycetaceae</taxon>
        <taxon>Melghirimyces</taxon>
    </lineage>
</organism>
<keyword evidence="1" id="KW-0812">Transmembrane</keyword>
<dbReference type="EMBL" id="FMZA01000002">
    <property type="protein sequence ID" value="SDC04153.1"/>
    <property type="molecule type" value="Genomic_DNA"/>
</dbReference>
<sequence length="49" mass="5384">MLGKKKKKQPRRVVDHTKTLKSDLLRVAQWAGISLGVVAVVATVVRSLT</sequence>
<gene>
    <name evidence="2" type="ORF">SAMN04488112_102167</name>
</gene>
<keyword evidence="3" id="KW-1185">Reference proteome</keyword>
<name>A0A1G6ICQ2_9BACL</name>
<dbReference type="AlphaFoldDB" id="A0A1G6ICQ2"/>
<dbReference type="RefSeq" id="WP_176757769.1">
    <property type="nucleotide sequence ID" value="NZ_FMZA01000002.1"/>
</dbReference>
<keyword evidence="1" id="KW-0472">Membrane</keyword>
<protein>
    <submittedName>
        <fullName evidence="2">Uncharacterized protein</fullName>
    </submittedName>
</protein>
<reference evidence="2 3" key="1">
    <citation type="submission" date="2016-10" db="EMBL/GenBank/DDBJ databases">
        <authorList>
            <person name="de Groot N.N."/>
        </authorList>
    </citation>
    <scope>NUCLEOTIDE SEQUENCE [LARGE SCALE GENOMIC DNA]</scope>
    <source>
        <strain evidence="2 3">DSM 45514</strain>
    </source>
</reference>
<proteinExistence type="predicted"/>
<evidence type="ECO:0000256" key="1">
    <source>
        <dbReference type="SAM" id="Phobius"/>
    </source>
</evidence>
<dbReference type="Proteomes" id="UP000199387">
    <property type="component" value="Unassembled WGS sequence"/>
</dbReference>
<feature type="transmembrane region" description="Helical" evidence="1">
    <location>
        <begin position="27"/>
        <end position="48"/>
    </location>
</feature>
<evidence type="ECO:0000313" key="3">
    <source>
        <dbReference type="Proteomes" id="UP000199387"/>
    </source>
</evidence>
<evidence type="ECO:0000313" key="2">
    <source>
        <dbReference type="EMBL" id="SDC04153.1"/>
    </source>
</evidence>